<proteinExistence type="predicted"/>
<reference evidence="1" key="1">
    <citation type="journal article" date="2022" name="Nat. Microbiol.">
        <title>Unique mobile elements and scalable gene flow at the prokaryote-eukaryote boundary revealed by circularized Asgard archaea genomes.</title>
        <authorList>
            <person name="Wu F."/>
            <person name="Speth D.R."/>
            <person name="Philosof A."/>
            <person name="Cremiere A."/>
            <person name="Narayanan A."/>
            <person name="Barco R.A."/>
            <person name="Connon S.A."/>
            <person name="Amend J.P."/>
            <person name="Antoshechkin I.A."/>
            <person name="Orphan V.J."/>
        </authorList>
    </citation>
    <scope>NUCLEOTIDE SEQUENCE</scope>
    <source>
        <strain evidence="1">PM71</strain>
    </source>
</reference>
<dbReference type="EMBL" id="CP084166">
    <property type="protein sequence ID" value="UJG39567.1"/>
    <property type="molecule type" value="Genomic_DNA"/>
</dbReference>
<dbReference type="Proteomes" id="UP001201020">
    <property type="component" value="Chromosome"/>
</dbReference>
<protein>
    <submittedName>
        <fullName evidence="1">Uncharacterized protein</fullName>
    </submittedName>
</protein>
<name>A0A9Y1FID6_9ARCH</name>
<dbReference type="AlphaFoldDB" id="A0A9Y1FID6"/>
<sequence length="124" mass="14410">MDEIVDNIKKAASIKLKGLSDIIKLIASTLSDRVTGYIGYFYEKEANRNIFFMFNTSLGYYNLRALPIVVWIENDEPPAGSFIRYRTSPKEEFEFADEVSDARWPVSIPIVNFEEMPEFLKVWK</sequence>
<gene>
    <name evidence="1" type="ORF">K9W45_06770</name>
</gene>
<accession>A0A9Y1FID6</accession>
<organism evidence="1">
    <name type="scientific">Candidatus Heimdallarchaeum aukensis</name>
    <dbReference type="NCBI Taxonomy" id="2876573"/>
    <lineage>
        <taxon>Archaea</taxon>
        <taxon>Promethearchaeati</taxon>
        <taxon>Candidatus Heimdallarchaeota</taxon>
        <taxon>Candidatus Heimdallarchaeia (ex Rinke et al. 2021) (nom. nud.)</taxon>
        <taxon>Candidatus Heimdallarchaeales</taxon>
        <taxon>Candidatus Heimdallarchaeaceae</taxon>
        <taxon>Candidatus Heimdallarchaeum</taxon>
    </lineage>
</organism>
<evidence type="ECO:0000313" key="1">
    <source>
        <dbReference type="EMBL" id="UJG39567.1"/>
    </source>
</evidence>